<dbReference type="SUPFAM" id="SSF53901">
    <property type="entry name" value="Thiolase-like"/>
    <property type="match status" value="1"/>
</dbReference>
<reference evidence="5 6" key="1">
    <citation type="journal article" date="2014" name="PLoS ONE">
        <title>Genome Information of Methylobacterium oryzae, a Plant-Probiotic Methylotroph in the Phyllosphere.</title>
        <authorList>
            <person name="Kwak M.J."/>
            <person name="Jeong H."/>
            <person name="Madhaiyan M."/>
            <person name="Lee Y."/>
            <person name="Sa T.M."/>
            <person name="Oh T.K."/>
            <person name="Kim J.F."/>
        </authorList>
    </citation>
    <scope>NUCLEOTIDE SEQUENCE [LARGE SCALE GENOMIC DNA]</scope>
    <source>
        <strain evidence="5 6">CBMB20</strain>
    </source>
</reference>
<proteinExistence type="predicted"/>
<dbReference type="HOGENOM" id="CLU_039592_1_0_5"/>
<organism evidence="5 6">
    <name type="scientific">Methylobacterium oryzae CBMB20</name>
    <dbReference type="NCBI Taxonomy" id="693986"/>
    <lineage>
        <taxon>Bacteria</taxon>
        <taxon>Pseudomonadati</taxon>
        <taxon>Pseudomonadota</taxon>
        <taxon>Alphaproteobacteria</taxon>
        <taxon>Hyphomicrobiales</taxon>
        <taxon>Methylobacteriaceae</taxon>
        <taxon>Methylobacterium</taxon>
    </lineage>
</organism>
<dbReference type="Pfam" id="PF08541">
    <property type="entry name" value="ACP_syn_III_C"/>
    <property type="match status" value="1"/>
</dbReference>
<dbReference type="InterPro" id="IPR013747">
    <property type="entry name" value="ACP_syn_III_C"/>
</dbReference>
<dbReference type="Proteomes" id="UP000029492">
    <property type="component" value="Chromosome"/>
</dbReference>
<dbReference type="PANTHER" id="PTHR34069:SF2">
    <property type="entry name" value="BETA-KETOACYL-[ACYL-CARRIER-PROTEIN] SYNTHASE III"/>
    <property type="match status" value="1"/>
</dbReference>
<protein>
    <submittedName>
        <fullName evidence="5">3-oxoacyl-(Acyl-carrier-protein) synthase III</fullName>
        <ecNumber evidence="5">2.3.1.180</ecNumber>
    </submittedName>
</protein>
<dbReference type="STRING" id="693986.MOC_1429"/>
<sequence length="346" mass="37129">MADLRFSRATLSGLVTTVGARVLAFDDEAAALGLAPEEAQRLKRAMGFSTRHVVADPGTTTADLCLQSARHLLRGLDLQPDAVDGLILVTQTPDYSSPSTSIAMQHRLGMRTDTLCFDIRLGCSGFVYGLSVAYSLIESGLNRVLLCVGDVASRMVATNDRSITPIMGDAGAAVLIERRESESVFQLHSDGSGEKALFIPHSGLRADAADADKSATMHMDGAQVFNFSLKRVPPLIEGILAFSDTRAEDLDFLVLHQPNKYILKNLQRRLGLDDSKLPTGTQSVYGNQNSASIPGTISGFLAEAYADGQVRSLLAGFGVGLSWGACTITTDRIYAPPVMTYEETIR</sequence>
<evidence type="ECO:0000259" key="4">
    <source>
        <dbReference type="Pfam" id="PF08545"/>
    </source>
</evidence>
<dbReference type="eggNOG" id="COG0332">
    <property type="taxonomic scope" value="Bacteria"/>
</dbReference>
<dbReference type="InterPro" id="IPR013751">
    <property type="entry name" value="ACP_syn_III_N"/>
</dbReference>
<dbReference type="EMBL" id="CP003811">
    <property type="protein sequence ID" value="AIQ89184.1"/>
    <property type="molecule type" value="Genomic_DNA"/>
</dbReference>
<dbReference type="InterPro" id="IPR016039">
    <property type="entry name" value="Thiolase-like"/>
</dbReference>
<dbReference type="GO" id="GO:0006633">
    <property type="term" value="P:fatty acid biosynthetic process"/>
    <property type="evidence" value="ECO:0007669"/>
    <property type="project" value="InterPro"/>
</dbReference>
<dbReference type="GO" id="GO:0044550">
    <property type="term" value="P:secondary metabolite biosynthetic process"/>
    <property type="evidence" value="ECO:0007669"/>
    <property type="project" value="TreeGrafter"/>
</dbReference>
<name>A0A089Q3M2_9HYPH</name>
<dbReference type="Gene3D" id="3.40.47.10">
    <property type="match status" value="1"/>
</dbReference>
<feature type="domain" description="Beta-ketoacyl-[acyl-carrier-protein] synthase III N-terminal" evidence="4">
    <location>
        <begin position="117"/>
        <end position="190"/>
    </location>
</feature>
<evidence type="ECO:0000256" key="2">
    <source>
        <dbReference type="ARBA" id="ARBA00023315"/>
    </source>
</evidence>
<keyword evidence="2 5" id="KW-0012">Acyltransferase</keyword>
<keyword evidence="6" id="KW-1185">Reference proteome</keyword>
<dbReference type="KEGG" id="mor:MOC_1429"/>
<dbReference type="EC" id="2.3.1.180" evidence="5"/>
<keyword evidence="1 5" id="KW-0808">Transferase</keyword>
<dbReference type="GO" id="GO:0004315">
    <property type="term" value="F:3-oxoacyl-[acyl-carrier-protein] synthase activity"/>
    <property type="evidence" value="ECO:0007669"/>
    <property type="project" value="InterPro"/>
</dbReference>
<evidence type="ECO:0000256" key="1">
    <source>
        <dbReference type="ARBA" id="ARBA00022679"/>
    </source>
</evidence>
<dbReference type="RefSeq" id="WP_043756274.1">
    <property type="nucleotide sequence ID" value="NZ_CP003811.1"/>
</dbReference>
<evidence type="ECO:0000313" key="6">
    <source>
        <dbReference type="Proteomes" id="UP000029492"/>
    </source>
</evidence>
<dbReference type="CDD" id="cd00830">
    <property type="entry name" value="KAS_III"/>
    <property type="match status" value="1"/>
</dbReference>
<evidence type="ECO:0000259" key="3">
    <source>
        <dbReference type="Pfam" id="PF08541"/>
    </source>
</evidence>
<accession>A0A089Q3M2</accession>
<gene>
    <name evidence="5" type="ORF">MOC_1429</name>
</gene>
<dbReference type="Pfam" id="PF08545">
    <property type="entry name" value="ACP_syn_III"/>
    <property type="match status" value="1"/>
</dbReference>
<dbReference type="PANTHER" id="PTHR34069">
    <property type="entry name" value="3-OXOACYL-[ACYL-CARRIER-PROTEIN] SYNTHASE 3"/>
    <property type="match status" value="1"/>
</dbReference>
<dbReference type="AlphaFoldDB" id="A0A089Q3M2"/>
<feature type="domain" description="Beta-ketoacyl-[acyl-carrier-protein] synthase III C-terminal" evidence="3">
    <location>
        <begin position="241"/>
        <end position="328"/>
    </location>
</feature>
<dbReference type="GO" id="GO:0033818">
    <property type="term" value="F:beta-ketoacyl-acyl-carrier-protein synthase III activity"/>
    <property type="evidence" value="ECO:0007669"/>
    <property type="project" value="UniProtKB-EC"/>
</dbReference>
<evidence type="ECO:0000313" key="5">
    <source>
        <dbReference type="EMBL" id="AIQ89184.1"/>
    </source>
</evidence>